<proteinExistence type="predicted"/>
<feature type="compositionally biased region" description="Polar residues" evidence="1">
    <location>
        <begin position="14"/>
        <end position="27"/>
    </location>
</feature>
<comment type="caution">
    <text evidence="2">The sequence shown here is derived from an EMBL/GenBank/DDBJ whole genome shotgun (WGS) entry which is preliminary data.</text>
</comment>
<dbReference type="AlphaFoldDB" id="A0AAE1DYF4"/>
<reference evidence="2" key="1">
    <citation type="journal article" date="2023" name="G3 (Bethesda)">
        <title>A reference genome for the long-term kleptoplast-retaining sea slug Elysia crispata morphotype clarki.</title>
        <authorList>
            <person name="Eastman K.E."/>
            <person name="Pendleton A.L."/>
            <person name="Shaikh M.A."/>
            <person name="Suttiyut T."/>
            <person name="Ogas R."/>
            <person name="Tomko P."/>
            <person name="Gavelis G."/>
            <person name="Widhalm J.R."/>
            <person name="Wisecaver J.H."/>
        </authorList>
    </citation>
    <scope>NUCLEOTIDE SEQUENCE</scope>
    <source>
        <strain evidence="2">ECLA1</strain>
    </source>
</reference>
<feature type="region of interest" description="Disordered" evidence="1">
    <location>
        <begin position="1"/>
        <end position="58"/>
    </location>
</feature>
<sequence length="163" mass="18890">METRRRRRPRDVQHVQQGGAQSPNWKQRSADNRLKSQPEPIKPTREKRSLEPPDVTISSLCPDGDKIPFCHFLSRQEKMGQIESARGLSLGFWLTPAITPGKQLKLFPRGNSGTALFLGCRAPQLRHERPRRGTEARLATRRQRTNLKKRTFPALTIIRRYEW</sequence>
<keyword evidence="3" id="KW-1185">Reference proteome</keyword>
<accession>A0AAE1DYF4</accession>
<evidence type="ECO:0000256" key="1">
    <source>
        <dbReference type="SAM" id="MobiDB-lite"/>
    </source>
</evidence>
<evidence type="ECO:0000313" key="3">
    <source>
        <dbReference type="Proteomes" id="UP001283361"/>
    </source>
</evidence>
<dbReference type="Proteomes" id="UP001283361">
    <property type="component" value="Unassembled WGS sequence"/>
</dbReference>
<evidence type="ECO:0000313" key="2">
    <source>
        <dbReference type="EMBL" id="KAK3786930.1"/>
    </source>
</evidence>
<organism evidence="2 3">
    <name type="scientific">Elysia crispata</name>
    <name type="common">lettuce slug</name>
    <dbReference type="NCBI Taxonomy" id="231223"/>
    <lineage>
        <taxon>Eukaryota</taxon>
        <taxon>Metazoa</taxon>
        <taxon>Spiralia</taxon>
        <taxon>Lophotrochozoa</taxon>
        <taxon>Mollusca</taxon>
        <taxon>Gastropoda</taxon>
        <taxon>Heterobranchia</taxon>
        <taxon>Euthyneura</taxon>
        <taxon>Panpulmonata</taxon>
        <taxon>Sacoglossa</taxon>
        <taxon>Placobranchoidea</taxon>
        <taxon>Plakobranchidae</taxon>
        <taxon>Elysia</taxon>
    </lineage>
</organism>
<gene>
    <name evidence="2" type="ORF">RRG08_037395</name>
</gene>
<protein>
    <submittedName>
        <fullName evidence="2">Uncharacterized protein</fullName>
    </submittedName>
</protein>
<feature type="compositionally biased region" description="Basic and acidic residues" evidence="1">
    <location>
        <begin position="28"/>
        <end position="51"/>
    </location>
</feature>
<name>A0AAE1DYF4_9GAST</name>
<dbReference type="EMBL" id="JAWDGP010001927">
    <property type="protein sequence ID" value="KAK3786930.1"/>
    <property type="molecule type" value="Genomic_DNA"/>
</dbReference>